<evidence type="ECO:0000313" key="2">
    <source>
        <dbReference type="Proteomes" id="UP001237207"/>
    </source>
</evidence>
<keyword evidence="2" id="KW-1185">Reference proteome</keyword>
<reference evidence="1" key="1">
    <citation type="submission" date="2023-07" db="EMBL/GenBank/DDBJ databases">
        <title>Genomic Encyclopedia of Type Strains, Phase IV (KMG-IV): sequencing the most valuable type-strain genomes for metagenomic binning, comparative biology and taxonomic classification.</title>
        <authorList>
            <person name="Goeker M."/>
        </authorList>
    </citation>
    <scope>NUCLEOTIDE SEQUENCE</scope>
    <source>
        <strain evidence="1">DSM 23947</strain>
    </source>
</reference>
<organism evidence="1 2">
    <name type="scientific">Oikeobacillus pervagus</name>
    <dbReference type="NCBI Taxonomy" id="1325931"/>
    <lineage>
        <taxon>Bacteria</taxon>
        <taxon>Bacillati</taxon>
        <taxon>Bacillota</taxon>
        <taxon>Bacilli</taxon>
        <taxon>Bacillales</taxon>
        <taxon>Bacillaceae</taxon>
        <taxon>Oikeobacillus</taxon>
    </lineage>
</organism>
<name>A0AAJ1WFH8_9BACI</name>
<dbReference type="EMBL" id="JAUSUC010000003">
    <property type="protein sequence ID" value="MDQ0213962.1"/>
    <property type="molecule type" value="Genomic_DNA"/>
</dbReference>
<dbReference type="AlphaFoldDB" id="A0AAJ1WFH8"/>
<dbReference type="Proteomes" id="UP001237207">
    <property type="component" value="Unassembled WGS sequence"/>
</dbReference>
<sequence length="94" mass="10929">MMYRELASLARQVSGKLQNEVNALSVYQLRSQGLLEEANHYWEISAKNRVNGAFLQLQSKTRENIINLVELSDFLKHLSELAEQLALQEERRQK</sequence>
<proteinExistence type="predicted"/>
<comment type="caution">
    <text evidence="1">The sequence shown here is derived from an EMBL/GenBank/DDBJ whole genome shotgun (WGS) entry which is preliminary data.</text>
</comment>
<accession>A0AAJ1WFH8</accession>
<evidence type="ECO:0000313" key="1">
    <source>
        <dbReference type="EMBL" id="MDQ0213962.1"/>
    </source>
</evidence>
<gene>
    <name evidence="1" type="ORF">J2S13_000357</name>
</gene>
<protein>
    <submittedName>
        <fullName evidence="1">Uncharacterized protein</fullName>
    </submittedName>
</protein>